<evidence type="ECO:0000313" key="1">
    <source>
        <dbReference type="EMBL" id="WQD77372.1"/>
    </source>
</evidence>
<protein>
    <submittedName>
        <fullName evidence="1">Uncharacterized protein</fullName>
    </submittedName>
</protein>
<dbReference type="Proteomes" id="UP001325479">
    <property type="component" value="Chromosome"/>
</dbReference>
<evidence type="ECO:0000313" key="2">
    <source>
        <dbReference type="Proteomes" id="UP001325479"/>
    </source>
</evidence>
<dbReference type="RefSeq" id="WP_327205004.1">
    <property type="nucleotide sequence ID" value="NZ_CP139965.1"/>
</dbReference>
<sequence>MLYTKFDQFSSLVTSMHAVHRRPDIATRRRHARRYRQRLARHRL</sequence>
<keyword evidence="2" id="KW-1185">Reference proteome</keyword>
<dbReference type="EMBL" id="CP139965">
    <property type="protein sequence ID" value="WQD77372.1"/>
    <property type="molecule type" value="Genomic_DNA"/>
</dbReference>
<reference evidence="1 2" key="1">
    <citation type="submission" date="2023-12" db="EMBL/GenBank/DDBJ databases">
        <title>Genome sequencing and assembly of bacterial species from a model synthetic community.</title>
        <authorList>
            <person name="Hogle S.L."/>
        </authorList>
    </citation>
    <scope>NUCLEOTIDE SEQUENCE [LARGE SCALE GENOMIC DNA]</scope>
    <source>
        <strain evidence="1 2">HAMBI 2494</strain>
    </source>
</reference>
<organism evidence="1 2">
    <name type="scientific">Paraburkholderia kururiensis</name>
    <dbReference type="NCBI Taxonomy" id="984307"/>
    <lineage>
        <taxon>Bacteria</taxon>
        <taxon>Pseudomonadati</taxon>
        <taxon>Pseudomonadota</taxon>
        <taxon>Betaproteobacteria</taxon>
        <taxon>Burkholderiales</taxon>
        <taxon>Burkholderiaceae</taxon>
        <taxon>Paraburkholderia</taxon>
    </lineage>
</organism>
<proteinExistence type="predicted"/>
<name>A0ABZ0WJ78_9BURK</name>
<gene>
    <name evidence="1" type="ORF">U0042_25495</name>
</gene>
<accession>A0ABZ0WJ78</accession>